<evidence type="ECO:0000256" key="6">
    <source>
        <dbReference type="ARBA" id="ARBA00023077"/>
    </source>
</evidence>
<evidence type="ECO:0000256" key="8">
    <source>
        <dbReference type="ARBA" id="ARBA00023170"/>
    </source>
</evidence>
<evidence type="ECO:0000259" key="14">
    <source>
        <dbReference type="Pfam" id="PF07715"/>
    </source>
</evidence>
<comment type="similarity">
    <text evidence="10 11">Belongs to the TonB-dependent receptor family.</text>
</comment>
<keyword evidence="16" id="KW-1185">Reference proteome</keyword>
<dbReference type="InterPro" id="IPR036942">
    <property type="entry name" value="Beta-barrel_TonB_sf"/>
</dbReference>
<evidence type="ECO:0000256" key="9">
    <source>
        <dbReference type="ARBA" id="ARBA00023237"/>
    </source>
</evidence>
<evidence type="ECO:0000256" key="11">
    <source>
        <dbReference type="RuleBase" id="RU003357"/>
    </source>
</evidence>
<keyword evidence="9 10" id="KW-0998">Cell outer membrane</keyword>
<proteinExistence type="inferred from homology"/>
<dbReference type="InterPro" id="IPR000531">
    <property type="entry name" value="Beta-barrel_TonB"/>
</dbReference>
<dbReference type="Proteomes" id="UP000598350">
    <property type="component" value="Unassembled WGS sequence"/>
</dbReference>
<accession>A0ABR7VAI0</accession>
<keyword evidence="5 12" id="KW-0732">Signal</keyword>
<evidence type="ECO:0000313" key="16">
    <source>
        <dbReference type="Proteomes" id="UP000598350"/>
    </source>
</evidence>
<evidence type="ECO:0000256" key="3">
    <source>
        <dbReference type="ARBA" id="ARBA00022452"/>
    </source>
</evidence>
<dbReference type="Pfam" id="PF07715">
    <property type="entry name" value="Plug"/>
    <property type="match status" value="1"/>
</dbReference>
<dbReference type="PANTHER" id="PTHR30069:SF29">
    <property type="entry name" value="HEMOGLOBIN AND HEMOGLOBIN-HAPTOGLOBIN-BINDING PROTEIN 1-RELATED"/>
    <property type="match status" value="1"/>
</dbReference>
<dbReference type="EMBL" id="JABTCG010000001">
    <property type="protein sequence ID" value="MBD0849059.1"/>
    <property type="molecule type" value="Genomic_DNA"/>
</dbReference>
<keyword evidence="2 10" id="KW-0813">Transport</keyword>
<sequence>MKTSLLSLLVFYGVHSAMAQQDPIIELKEVIVSDSRLERFSNGVKVDTLKDSVLQRTDGSLTKTLLFNSNIYFKENGYGMVSSPSFRGTGASQTAVIWNGINVNSQLNGQVDFNTILPQSVDKISVRSGGGSTQYGTGAVGGSIHLENTLDFNSEWKNRLQLGYGSFSTRNLTYKTKVGTEKTALGLGIGHIASDNDYKYLGTSNKNENGSFSNSSFDMNFGVLLSSSHLLKLYHTTFLGDRDLSGTLTAPSNSNYQDINSRSLFEWVNFKNNKVQRVKAAYLYERYKFFQNKDSDQFTYGKAESFIVNYDLKYEFKNAAINGILDFNTIKGQGTSIQQANRNLFATTILFTHNPAKSLNYGINLRKDWVNDYVSPFVFAIDGKYDVSSTYAITINTSKNFRIPTFNDLYWEGSASGNSDLKPETSVQGELGQIYAKKGFSTQLHLFYISSKDLIQWLPDNSGIWSPVNVQSVYQYGLESRIALKHKFDNDNNIESQISYAFTRAIEKESSKQLIYVPKHKVTHSLAYHYRKWGVVWQSLFNGKVYTTSDNLQELEGYFLANCLLEYDMAKILGSSLKTTIRINNLFNTNYQNVAFRPMPNRNIQLQLNFKF</sequence>
<gene>
    <name evidence="15" type="ORF">HPE63_00140</name>
</gene>
<feature type="signal peptide" evidence="12">
    <location>
        <begin position="1"/>
        <end position="19"/>
    </location>
</feature>
<dbReference type="PROSITE" id="PS52016">
    <property type="entry name" value="TONB_DEPENDENT_REC_3"/>
    <property type="match status" value="1"/>
</dbReference>
<name>A0ABR7VAI0_9FLAO</name>
<dbReference type="RefSeq" id="WP_188312205.1">
    <property type="nucleotide sequence ID" value="NZ_JABTCG010000001.1"/>
</dbReference>
<dbReference type="PANTHER" id="PTHR30069">
    <property type="entry name" value="TONB-DEPENDENT OUTER MEMBRANE RECEPTOR"/>
    <property type="match status" value="1"/>
</dbReference>
<reference evidence="15 16" key="1">
    <citation type="submission" date="2020-05" db="EMBL/GenBank/DDBJ databases">
        <title>The draft genome sequence of Maribacter arenosus CAU 1321.</title>
        <authorList>
            <person name="Mu L."/>
        </authorList>
    </citation>
    <scope>NUCLEOTIDE SEQUENCE [LARGE SCALE GENOMIC DNA]</scope>
    <source>
        <strain evidence="15 16">CAU 1321</strain>
    </source>
</reference>
<keyword evidence="8 15" id="KW-0675">Receptor</keyword>
<keyword evidence="6 11" id="KW-0798">TonB box</keyword>
<evidence type="ECO:0000256" key="10">
    <source>
        <dbReference type="PROSITE-ProRule" id="PRU01360"/>
    </source>
</evidence>
<comment type="subcellular location">
    <subcellularLocation>
        <location evidence="1 10">Cell outer membrane</location>
        <topology evidence="1 10">Multi-pass membrane protein</topology>
    </subcellularLocation>
</comment>
<dbReference type="InterPro" id="IPR012910">
    <property type="entry name" value="Plug_dom"/>
</dbReference>
<feature type="domain" description="TonB-dependent receptor-like beta-barrel" evidence="13">
    <location>
        <begin position="163"/>
        <end position="586"/>
    </location>
</feature>
<feature type="chain" id="PRO_5045596824" evidence="12">
    <location>
        <begin position="20"/>
        <end position="612"/>
    </location>
</feature>
<comment type="caution">
    <text evidence="15">The sequence shown here is derived from an EMBL/GenBank/DDBJ whole genome shotgun (WGS) entry which is preliminary data.</text>
</comment>
<protein>
    <submittedName>
        <fullName evidence="15">TonB-dependent receptor</fullName>
    </submittedName>
</protein>
<keyword evidence="3 10" id="KW-1134">Transmembrane beta strand</keyword>
<evidence type="ECO:0000256" key="2">
    <source>
        <dbReference type="ARBA" id="ARBA00022448"/>
    </source>
</evidence>
<keyword evidence="7 10" id="KW-0472">Membrane</keyword>
<organism evidence="15 16">
    <name type="scientific">Maribacter arenosus</name>
    <dbReference type="NCBI Taxonomy" id="1854708"/>
    <lineage>
        <taxon>Bacteria</taxon>
        <taxon>Pseudomonadati</taxon>
        <taxon>Bacteroidota</taxon>
        <taxon>Flavobacteriia</taxon>
        <taxon>Flavobacteriales</taxon>
        <taxon>Flavobacteriaceae</taxon>
        <taxon>Maribacter</taxon>
    </lineage>
</organism>
<evidence type="ECO:0000256" key="5">
    <source>
        <dbReference type="ARBA" id="ARBA00022729"/>
    </source>
</evidence>
<dbReference type="Gene3D" id="2.170.130.10">
    <property type="entry name" value="TonB-dependent receptor, plug domain"/>
    <property type="match status" value="1"/>
</dbReference>
<evidence type="ECO:0000256" key="4">
    <source>
        <dbReference type="ARBA" id="ARBA00022692"/>
    </source>
</evidence>
<evidence type="ECO:0000256" key="1">
    <source>
        <dbReference type="ARBA" id="ARBA00004571"/>
    </source>
</evidence>
<dbReference type="Gene3D" id="2.40.170.20">
    <property type="entry name" value="TonB-dependent receptor, beta-barrel domain"/>
    <property type="match status" value="1"/>
</dbReference>
<evidence type="ECO:0000313" key="15">
    <source>
        <dbReference type="EMBL" id="MBD0849059.1"/>
    </source>
</evidence>
<dbReference type="InterPro" id="IPR039426">
    <property type="entry name" value="TonB-dep_rcpt-like"/>
</dbReference>
<evidence type="ECO:0000256" key="12">
    <source>
        <dbReference type="SAM" id="SignalP"/>
    </source>
</evidence>
<dbReference type="Pfam" id="PF00593">
    <property type="entry name" value="TonB_dep_Rec_b-barrel"/>
    <property type="match status" value="1"/>
</dbReference>
<evidence type="ECO:0000259" key="13">
    <source>
        <dbReference type="Pfam" id="PF00593"/>
    </source>
</evidence>
<evidence type="ECO:0000256" key="7">
    <source>
        <dbReference type="ARBA" id="ARBA00023136"/>
    </source>
</evidence>
<dbReference type="InterPro" id="IPR037066">
    <property type="entry name" value="Plug_dom_sf"/>
</dbReference>
<feature type="domain" description="TonB-dependent receptor plug" evidence="14">
    <location>
        <begin position="46"/>
        <end position="142"/>
    </location>
</feature>
<keyword evidence="4 10" id="KW-0812">Transmembrane</keyword>
<dbReference type="SUPFAM" id="SSF56935">
    <property type="entry name" value="Porins"/>
    <property type="match status" value="1"/>
</dbReference>